<organism evidence="1 2">
    <name type="scientific">Pseudoalteromonas aurantia 208</name>
    <dbReference type="NCBI Taxonomy" id="1314867"/>
    <lineage>
        <taxon>Bacteria</taxon>
        <taxon>Pseudomonadati</taxon>
        <taxon>Pseudomonadota</taxon>
        <taxon>Gammaproteobacteria</taxon>
        <taxon>Alteromonadales</taxon>
        <taxon>Pseudoalteromonadaceae</taxon>
        <taxon>Pseudoalteromonas</taxon>
    </lineage>
</organism>
<comment type="caution">
    <text evidence="1">The sequence shown here is derived from an EMBL/GenBank/DDBJ whole genome shotgun (WGS) entry which is preliminary data.</text>
</comment>
<keyword evidence="2" id="KW-1185">Reference proteome</keyword>
<evidence type="ECO:0000313" key="1">
    <source>
        <dbReference type="EMBL" id="MBE0370567.1"/>
    </source>
</evidence>
<accession>A0ABR9EIC0</accession>
<dbReference type="EMBL" id="AQGV01000015">
    <property type="protein sequence ID" value="MBE0370567.1"/>
    <property type="molecule type" value="Genomic_DNA"/>
</dbReference>
<proteinExistence type="predicted"/>
<protein>
    <recommendedName>
        <fullName evidence="3">Thermostable hemolysin</fullName>
    </recommendedName>
</protein>
<sequence length="214" mass="24508">MTIVHHNIYSNLQAMSQWAEVGQRGRTELEEAVRIGFSHAFQAMVYEFYPLLSQLKLPQGQCTLGLRFASNSELFIEQYLDAPIENYLPQAESRRTIAELGNLHSTYRRATVSHFIVVTMALLSSQVRFLAFTGTEQVRQLMSSLEIPICELSKAEPRRVTTAHHYGRYYQANPKACVVDLTAAMKVINRNHLFTQIVNQFHPHIEHLEQGFSL</sequence>
<name>A0ABR9EIC0_9GAMM</name>
<evidence type="ECO:0000313" key="2">
    <source>
        <dbReference type="Proteomes" id="UP000615755"/>
    </source>
</evidence>
<dbReference type="Proteomes" id="UP000615755">
    <property type="component" value="Unassembled WGS sequence"/>
</dbReference>
<dbReference type="Pfam" id="PF12261">
    <property type="entry name" value="T_hemolysin"/>
    <property type="match status" value="1"/>
</dbReference>
<reference evidence="1 2" key="1">
    <citation type="submission" date="2015-03" db="EMBL/GenBank/DDBJ databases">
        <title>Genome sequence of Pseudoalteromonas aurantia.</title>
        <authorList>
            <person name="Xie B.-B."/>
            <person name="Rong J.-C."/>
            <person name="Qin Q.-L."/>
            <person name="Zhang Y.-Z."/>
        </authorList>
    </citation>
    <scope>NUCLEOTIDE SEQUENCE [LARGE SCALE GENOMIC DNA]</scope>
    <source>
        <strain evidence="1 2">208</strain>
    </source>
</reference>
<evidence type="ECO:0008006" key="3">
    <source>
        <dbReference type="Google" id="ProtNLM"/>
    </source>
</evidence>
<gene>
    <name evidence="1" type="ORF">PAUR_b0631</name>
</gene>
<dbReference type="InterPro" id="IPR022050">
    <property type="entry name" value="T_hemolysin"/>
</dbReference>
<dbReference type="RefSeq" id="WP_192509649.1">
    <property type="nucleotide sequence ID" value="NZ_AQGV01000015.1"/>
</dbReference>